<dbReference type="InterPro" id="IPR036378">
    <property type="entry name" value="FAS1_dom_sf"/>
</dbReference>
<dbReference type="Gene3D" id="2.30.180.10">
    <property type="entry name" value="FAS1 domain"/>
    <property type="match status" value="1"/>
</dbReference>
<evidence type="ECO:0000259" key="1">
    <source>
        <dbReference type="PROSITE" id="PS50213"/>
    </source>
</evidence>
<protein>
    <submittedName>
        <fullName evidence="2">Fasciclin domain-containing protein</fullName>
    </submittedName>
</protein>
<name>A0ABV9Z1R7_9HYPH</name>
<dbReference type="PANTHER" id="PTHR10900:SF77">
    <property type="entry name" value="FI19380P1"/>
    <property type="match status" value="1"/>
</dbReference>
<proteinExistence type="predicted"/>
<keyword evidence="3" id="KW-1185">Reference proteome</keyword>
<accession>A0ABV9Z1R7</accession>
<comment type="caution">
    <text evidence="2">The sequence shown here is derived from an EMBL/GenBank/DDBJ whole genome shotgun (WGS) entry which is preliminary data.</text>
</comment>
<evidence type="ECO:0000313" key="2">
    <source>
        <dbReference type="EMBL" id="MFC5067690.1"/>
    </source>
</evidence>
<sequence>MDRNLLFGAIATACLFAPVAVITNYANAQGMMMEKTVEVGGAPMYPSKNIIENAVKSKDHTTLVAAVKAAGLVDTLSGKGPFTVFAPTNEAFDGLPKGTVETLLKPDHKKMLSGVLTYHVVAGTHTAEDIMAAIRKGGGKAVFKTVNGESLTAMVDGKKVVLTDAKGGKSDVTQADVMQSNGVIHVVDKVLLPG</sequence>
<dbReference type="SUPFAM" id="SSF82153">
    <property type="entry name" value="FAS1 domain"/>
    <property type="match status" value="1"/>
</dbReference>
<gene>
    <name evidence="2" type="ORF">ACFPFW_06630</name>
</gene>
<evidence type="ECO:0000313" key="3">
    <source>
        <dbReference type="Proteomes" id="UP001595796"/>
    </source>
</evidence>
<dbReference type="PROSITE" id="PS50213">
    <property type="entry name" value="FAS1"/>
    <property type="match status" value="1"/>
</dbReference>
<feature type="domain" description="FAS1" evidence="1">
    <location>
        <begin position="47"/>
        <end position="191"/>
    </location>
</feature>
<dbReference type="EMBL" id="JBHSJF010000005">
    <property type="protein sequence ID" value="MFC5067690.1"/>
    <property type="molecule type" value="Genomic_DNA"/>
</dbReference>
<dbReference type="SMART" id="SM00554">
    <property type="entry name" value="FAS1"/>
    <property type="match status" value="1"/>
</dbReference>
<dbReference type="Proteomes" id="UP001595796">
    <property type="component" value="Unassembled WGS sequence"/>
</dbReference>
<organism evidence="2 3">
    <name type="scientific">Flaviflagellibacter deserti</name>
    <dbReference type="NCBI Taxonomy" id="2267266"/>
    <lineage>
        <taxon>Bacteria</taxon>
        <taxon>Pseudomonadati</taxon>
        <taxon>Pseudomonadota</taxon>
        <taxon>Alphaproteobacteria</taxon>
        <taxon>Hyphomicrobiales</taxon>
        <taxon>Flaviflagellibacter</taxon>
    </lineage>
</organism>
<reference evidence="3" key="1">
    <citation type="journal article" date="2019" name="Int. J. Syst. Evol. Microbiol.">
        <title>The Global Catalogue of Microorganisms (GCM) 10K type strain sequencing project: providing services to taxonomists for standard genome sequencing and annotation.</title>
        <authorList>
            <consortium name="The Broad Institute Genomics Platform"/>
            <consortium name="The Broad Institute Genome Sequencing Center for Infectious Disease"/>
            <person name="Wu L."/>
            <person name="Ma J."/>
        </authorList>
    </citation>
    <scope>NUCLEOTIDE SEQUENCE [LARGE SCALE GENOMIC DNA]</scope>
    <source>
        <strain evidence="3">CGMCC 1.16444</strain>
    </source>
</reference>
<dbReference type="Pfam" id="PF02469">
    <property type="entry name" value="Fasciclin"/>
    <property type="match status" value="1"/>
</dbReference>
<dbReference type="InterPro" id="IPR050904">
    <property type="entry name" value="Adhesion/Biosynth-related"/>
</dbReference>
<dbReference type="PANTHER" id="PTHR10900">
    <property type="entry name" value="PERIOSTIN-RELATED"/>
    <property type="match status" value="1"/>
</dbReference>
<dbReference type="InterPro" id="IPR000782">
    <property type="entry name" value="FAS1_domain"/>
</dbReference>
<dbReference type="RefSeq" id="WP_114958144.1">
    <property type="nucleotide sequence ID" value="NZ_JBHSJF010000005.1"/>
</dbReference>